<dbReference type="InterPro" id="IPR036048">
    <property type="entry name" value="Interleukin_8-like_sf"/>
</dbReference>
<evidence type="ECO:0000256" key="6">
    <source>
        <dbReference type="ARBA" id="ARBA00022729"/>
    </source>
</evidence>
<keyword evidence="11" id="KW-1185">Reference proteome</keyword>
<evidence type="ECO:0000256" key="9">
    <source>
        <dbReference type="RuleBase" id="RU361150"/>
    </source>
</evidence>
<dbReference type="GO" id="GO:0048020">
    <property type="term" value="F:CCR chemokine receptor binding"/>
    <property type="evidence" value="ECO:0007669"/>
    <property type="project" value="TreeGrafter"/>
</dbReference>
<evidence type="ECO:0000256" key="3">
    <source>
        <dbReference type="ARBA" id="ARBA00022500"/>
    </source>
</evidence>
<dbReference type="GO" id="GO:0005615">
    <property type="term" value="C:extracellular space"/>
    <property type="evidence" value="ECO:0007669"/>
    <property type="project" value="UniProtKB-KW"/>
</dbReference>
<dbReference type="InParanoid" id="A0A1S3F772"/>
<dbReference type="GeneID" id="105985777"/>
<feature type="domain" description="Chemokine interleukin-8-like" evidence="10">
    <location>
        <begin position="29"/>
        <end position="88"/>
    </location>
</feature>
<feature type="chain" id="PRO_5010000178" description="C-C motif chemokine" evidence="9">
    <location>
        <begin position="22"/>
        <end position="92"/>
    </location>
</feature>
<dbReference type="SUPFAM" id="SSF54117">
    <property type="entry name" value="Interleukin 8-like chemokines"/>
    <property type="match status" value="1"/>
</dbReference>
<evidence type="ECO:0000256" key="5">
    <source>
        <dbReference type="ARBA" id="ARBA00022525"/>
    </source>
</evidence>
<evidence type="ECO:0000256" key="8">
    <source>
        <dbReference type="ARBA" id="ARBA00023198"/>
    </source>
</evidence>
<dbReference type="PANTHER" id="PTHR12015:SF209">
    <property type="entry name" value="C-C MOTIF CHEMOKINE 8"/>
    <property type="match status" value="1"/>
</dbReference>
<gene>
    <name evidence="12" type="primary">LOC105985777</name>
</gene>
<dbReference type="SMART" id="SM00199">
    <property type="entry name" value="SCY"/>
    <property type="match status" value="1"/>
</dbReference>
<evidence type="ECO:0000256" key="4">
    <source>
        <dbReference type="ARBA" id="ARBA00022514"/>
    </source>
</evidence>
<evidence type="ECO:0000256" key="1">
    <source>
        <dbReference type="ARBA" id="ARBA00004613"/>
    </source>
</evidence>
<dbReference type="OrthoDB" id="8934837at2759"/>
<proteinExistence type="inferred from homology"/>
<accession>A0A1S3F772</accession>
<dbReference type="PANTHER" id="PTHR12015">
    <property type="entry name" value="SMALL INDUCIBLE CYTOKINE A"/>
    <property type="match status" value="1"/>
</dbReference>
<dbReference type="KEGG" id="dord:105985777"/>
<keyword evidence="4 9" id="KW-0202">Cytokine</keyword>
<keyword evidence="3 9" id="KW-0145">Chemotaxis</keyword>
<dbReference type="InterPro" id="IPR000827">
    <property type="entry name" value="Chemokine_CC_CS"/>
</dbReference>
<dbReference type="GO" id="GO:0008009">
    <property type="term" value="F:chemokine activity"/>
    <property type="evidence" value="ECO:0007669"/>
    <property type="project" value="InterPro"/>
</dbReference>
<dbReference type="FunCoup" id="A0A1S3F772">
    <property type="interactions" value="566"/>
</dbReference>
<dbReference type="FunFam" id="2.40.50.40:FF:000002">
    <property type="entry name" value="C-C motif chemokine"/>
    <property type="match status" value="1"/>
</dbReference>
<protein>
    <recommendedName>
        <fullName evidence="9">C-C motif chemokine</fullName>
    </recommendedName>
</protein>
<dbReference type="InterPro" id="IPR001811">
    <property type="entry name" value="Chemokine_IL8-like_dom"/>
</dbReference>
<dbReference type="Pfam" id="PF00048">
    <property type="entry name" value="IL8"/>
    <property type="match status" value="1"/>
</dbReference>
<organism evidence="11 12">
    <name type="scientific">Dipodomys ordii</name>
    <name type="common">Ord's kangaroo rat</name>
    <dbReference type="NCBI Taxonomy" id="10020"/>
    <lineage>
        <taxon>Eukaryota</taxon>
        <taxon>Metazoa</taxon>
        <taxon>Chordata</taxon>
        <taxon>Craniata</taxon>
        <taxon>Vertebrata</taxon>
        <taxon>Euteleostomi</taxon>
        <taxon>Mammalia</taxon>
        <taxon>Eutheria</taxon>
        <taxon>Euarchontoglires</taxon>
        <taxon>Glires</taxon>
        <taxon>Rodentia</taxon>
        <taxon>Castorimorpha</taxon>
        <taxon>Heteromyidae</taxon>
        <taxon>Dipodomyinae</taxon>
        <taxon>Dipodomys</taxon>
    </lineage>
</organism>
<dbReference type="GO" id="GO:0048245">
    <property type="term" value="P:eosinophil chemotaxis"/>
    <property type="evidence" value="ECO:0007669"/>
    <property type="project" value="TreeGrafter"/>
</dbReference>
<dbReference type="GO" id="GO:0006954">
    <property type="term" value="P:inflammatory response"/>
    <property type="evidence" value="ECO:0007669"/>
    <property type="project" value="UniProtKB-KW"/>
</dbReference>
<dbReference type="GO" id="GO:0030335">
    <property type="term" value="P:positive regulation of cell migration"/>
    <property type="evidence" value="ECO:0007669"/>
    <property type="project" value="TreeGrafter"/>
</dbReference>
<dbReference type="Proteomes" id="UP000081671">
    <property type="component" value="Unplaced"/>
</dbReference>
<dbReference type="GO" id="GO:0061844">
    <property type="term" value="P:antimicrobial humoral immune response mediated by antimicrobial peptide"/>
    <property type="evidence" value="ECO:0007669"/>
    <property type="project" value="TreeGrafter"/>
</dbReference>
<name>A0A1S3F772_DIPOR</name>
<keyword evidence="7" id="KW-1015">Disulfide bond</keyword>
<keyword evidence="6 9" id="KW-0732">Signal</keyword>
<dbReference type="PROSITE" id="PS00472">
    <property type="entry name" value="SMALL_CYTOKINES_CC"/>
    <property type="match status" value="1"/>
</dbReference>
<evidence type="ECO:0000259" key="10">
    <source>
        <dbReference type="SMART" id="SM00199"/>
    </source>
</evidence>
<dbReference type="Gene3D" id="2.40.50.40">
    <property type="match status" value="1"/>
</dbReference>
<sequence length="92" mass="10403">MKVCATLLCLLLMVLSSQVLAEPDSATIPTTCCFTVSTKRLPIQQLESYRRITNSKCPQKAVIFQTKRGKLICTDPKQKWVQTSMKILDQKL</sequence>
<evidence type="ECO:0000313" key="12">
    <source>
        <dbReference type="RefSeq" id="XP_012871884.1"/>
    </source>
</evidence>
<evidence type="ECO:0000313" key="11">
    <source>
        <dbReference type="Proteomes" id="UP000081671"/>
    </source>
</evidence>
<dbReference type="CDD" id="cd00272">
    <property type="entry name" value="Chemokine_CC"/>
    <property type="match status" value="1"/>
</dbReference>
<comment type="similarity">
    <text evidence="2 9">Belongs to the intercrine beta (chemokine CC) family.</text>
</comment>
<evidence type="ECO:0000256" key="2">
    <source>
        <dbReference type="ARBA" id="ARBA00010868"/>
    </source>
</evidence>
<evidence type="ECO:0000256" key="7">
    <source>
        <dbReference type="ARBA" id="ARBA00023157"/>
    </source>
</evidence>
<dbReference type="STRING" id="10020.ENSDORP00000006845"/>
<comment type="subcellular location">
    <subcellularLocation>
        <location evidence="1 9">Secreted</location>
    </subcellularLocation>
</comment>
<dbReference type="AlphaFoldDB" id="A0A1S3F772"/>
<dbReference type="GO" id="GO:0070098">
    <property type="term" value="P:chemokine-mediated signaling pathway"/>
    <property type="evidence" value="ECO:0007669"/>
    <property type="project" value="TreeGrafter"/>
</dbReference>
<keyword evidence="5 9" id="KW-0964">Secreted</keyword>
<reference evidence="12" key="1">
    <citation type="submission" date="2025-08" db="UniProtKB">
        <authorList>
            <consortium name="RefSeq"/>
        </authorList>
    </citation>
    <scope>IDENTIFICATION</scope>
    <source>
        <tissue evidence="12">Kidney</tissue>
    </source>
</reference>
<dbReference type="RefSeq" id="XP_012871884.1">
    <property type="nucleotide sequence ID" value="XM_013016430.1"/>
</dbReference>
<feature type="signal peptide" evidence="9">
    <location>
        <begin position="1"/>
        <end position="21"/>
    </location>
</feature>
<keyword evidence="8" id="KW-0395">Inflammatory response</keyword>
<dbReference type="InterPro" id="IPR039809">
    <property type="entry name" value="Chemokine_b/g/d"/>
</dbReference>